<dbReference type="Proteomes" id="UP000036520">
    <property type="component" value="Chromosome"/>
</dbReference>
<dbReference type="STRING" id="320787.CA2015_2950"/>
<name>A0A0H4PH22_9BACT</name>
<dbReference type="EMBL" id="CP012040">
    <property type="protein sequence ID" value="AKP52355.1"/>
    <property type="molecule type" value="Genomic_DNA"/>
</dbReference>
<dbReference type="AlphaFoldDB" id="A0A0H4PH22"/>
<evidence type="ECO:0000313" key="2">
    <source>
        <dbReference type="Proteomes" id="UP000036520"/>
    </source>
</evidence>
<reference evidence="1 2" key="1">
    <citation type="submission" date="2015-07" db="EMBL/GenBank/DDBJ databases">
        <authorList>
            <person name="Kim K.M."/>
        </authorList>
    </citation>
    <scope>NUCLEOTIDE SEQUENCE [LARGE SCALE GENOMIC DNA]</scope>
    <source>
        <strain evidence="1 2">KCTC 12363</strain>
    </source>
</reference>
<evidence type="ECO:0000313" key="1">
    <source>
        <dbReference type="EMBL" id="AKP52355.1"/>
    </source>
</evidence>
<dbReference type="KEGG" id="camu:CA2015_2950"/>
<protein>
    <submittedName>
        <fullName evidence="1">Uncharacterized protein</fullName>
    </submittedName>
</protein>
<sequence length="53" mass="5765">MGMEIEIGTLKTYFNPDYVIGFLRPDNVRGEACPVFTGSVAIARKSGCLEILA</sequence>
<keyword evidence="2" id="KW-1185">Reference proteome</keyword>
<organism evidence="1 2">
    <name type="scientific">Cyclobacterium amurskyense</name>
    <dbReference type="NCBI Taxonomy" id="320787"/>
    <lineage>
        <taxon>Bacteria</taxon>
        <taxon>Pseudomonadati</taxon>
        <taxon>Bacteroidota</taxon>
        <taxon>Cytophagia</taxon>
        <taxon>Cytophagales</taxon>
        <taxon>Cyclobacteriaceae</taxon>
        <taxon>Cyclobacterium</taxon>
    </lineage>
</organism>
<gene>
    <name evidence="1" type="ORF">CA2015_2950</name>
</gene>
<proteinExistence type="predicted"/>
<accession>A0A0H4PH22</accession>